<name>A0A5C9LKR0_VIBCL</name>
<keyword evidence="4" id="KW-0472">Membrane</keyword>
<dbReference type="RefSeq" id="WP_000595687.1">
    <property type="nucleotide sequence ID" value="NZ_JACWKT010000008.1"/>
</dbReference>
<comment type="caution">
    <text evidence="6">The sequence shown here is derived from an EMBL/GenBank/DDBJ whole genome shotgun (WGS) entry which is preliminary data.</text>
</comment>
<proteinExistence type="predicted"/>
<dbReference type="PANTHER" id="PTHR36985">
    <property type="entry name" value="TRANSLOCATION AND ASSEMBLY MODULE SUBUNIT TAMB"/>
    <property type="match status" value="1"/>
</dbReference>
<accession>A0A5C9LKR0</accession>
<keyword evidence="3" id="KW-1133">Transmembrane helix</keyword>
<gene>
    <name evidence="6" type="ORF">FXE67_01670</name>
</gene>
<reference evidence="6 7" key="1">
    <citation type="submission" date="2019-06" db="EMBL/GenBank/DDBJ databases">
        <title>Vibrio cholerae phylogeny based on whole-genome sequencing reveals genetic diversity and population strucutre.</title>
        <authorList>
            <person name="Zhiqiu Y."/>
            <person name="Bin L."/>
            <person name="Lingyan J."/>
        </authorList>
    </citation>
    <scope>NUCLEOTIDE SEQUENCE [LARGE SCALE GENOMIC DNA]</scope>
    <source>
        <strain evidence="6 7">N2768</strain>
    </source>
</reference>
<evidence type="ECO:0000313" key="7">
    <source>
        <dbReference type="Proteomes" id="UP000323583"/>
    </source>
</evidence>
<organism evidence="6 7">
    <name type="scientific">Vibrio cholerae</name>
    <dbReference type="NCBI Taxonomy" id="666"/>
    <lineage>
        <taxon>Bacteria</taxon>
        <taxon>Pseudomonadati</taxon>
        <taxon>Pseudomonadota</taxon>
        <taxon>Gammaproteobacteria</taxon>
        <taxon>Vibrionales</taxon>
        <taxon>Vibrionaceae</taxon>
        <taxon>Vibrio</taxon>
    </lineage>
</organism>
<keyword evidence="2" id="KW-0812">Transmembrane</keyword>
<dbReference type="EMBL" id="VSGZ01000007">
    <property type="protein sequence ID" value="TXY94051.1"/>
    <property type="molecule type" value="Genomic_DNA"/>
</dbReference>
<dbReference type="PANTHER" id="PTHR36985:SF1">
    <property type="entry name" value="TRANSLOCATION AND ASSEMBLY MODULE SUBUNIT TAMB"/>
    <property type="match status" value="1"/>
</dbReference>
<evidence type="ECO:0000313" key="6">
    <source>
        <dbReference type="EMBL" id="TXY94051.1"/>
    </source>
</evidence>
<dbReference type="AlphaFoldDB" id="A0A5C9LKR0"/>
<dbReference type="Pfam" id="PF04357">
    <property type="entry name" value="TamB"/>
    <property type="match status" value="1"/>
</dbReference>
<evidence type="ECO:0000256" key="3">
    <source>
        <dbReference type="ARBA" id="ARBA00022989"/>
    </source>
</evidence>
<feature type="domain" description="Translocation and assembly module TamB C-terminal" evidence="5">
    <location>
        <begin position="923"/>
        <end position="1259"/>
    </location>
</feature>
<dbReference type="Proteomes" id="UP000323583">
    <property type="component" value="Unassembled WGS sequence"/>
</dbReference>
<comment type="subcellular location">
    <subcellularLocation>
        <location evidence="1">Membrane</location>
        <topology evidence="1">Single-pass membrane protein</topology>
    </subcellularLocation>
</comment>
<protein>
    <submittedName>
        <fullName evidence="6">Translocation/assembly module TamB</fullName>
    </submittedName>
</protein>
<evidence type="ECO:0000256" key="1">
    <source>
        <dbReference type="ARBA" id="ARBA00004167"/>
    </source>
</evidence>
<dbReference type="GO" id="GO:0097347">
    <property type="term" value="C:TAM protein secretion complex"/>
    <property type="evidence" value="ECO:0007669"/>
    <property type="project" value="TreeGrafter"/>
</dbReference>
<evidence type="ECO:0000256" key="4">
    <source>
        <dbReference type="ARBA" id="ARBA00023136"/>
    </source>
</evidence>
<evidence type="ECO:0000259" key="5">
    <source>
        <dbReference type="Pfam" id="PF04357"/>
    </source>
</evidence>
<evidence type="ECO:0000256" key="2">
    <source>
        <dbReference type="ARBA" id="ARBA00022692"/>
    </source>
</evidence>
<sequence length="1260" mass="137652">MIKRALKWTKWLSMSLLVLVILLVLALAGALFTNPGLHAVLWGAQQVLPQLKVEQAQGALFPRFTLQGISYADSELNLAFSAQKLSLAMNPNCLLEPSICINELTLSGVKFDLPFLAESEALTETEATPDESDSEPLGEISTPIPIRLGLLDLQDIELNILGNRVAWQQLSTRASWQGNRLRIGQSEWLGIRLVLAESEASTEPEATQATTPDNAEPLQLPDVRIPLHIELARFDIRDFRLEQETPIIVNHLTLQATAAQHEVSISSLELSMPELDAQLNAQATLSQDYPIQLELRSQVHLADFKGQTLSLAAQGSLGDLTLQANLDSLAQAQLNSHFNLLDADIPFDLQLRKVKAQWPMLGEGDYHVEVPELSIQGSLAKYQFALQGALQGKDLPNVSLALQGHGNLDEVALQSLKVDTLGGLVTGNAVANWKSPLNWAARLNLKNIQPGLQWPEAEGKISGELDTSGSLTEQGGWQVEVSRLAINGVLRDYPLKMLGELSASDVKGQGDIALQTKGVSLVHGPNSLTAKGQLSKQWRMSVELDVPDLSKSLPDAKGKVIGDVLLRGDLKQPRVKWVLDADSLYLKELGSIGHVTLQGNLVALSEPQGELTLQVRDIHYQDQRIDTVNLKAQGSQRKHEVTLDVTSNLASTSLAMNGRLRTEPTLRWQGELERMWLNSPQGQWLLQQATALSFDQRTERVKVAAHCWVQGESSLCLEEEAELGDRGEARLAIKQFDFKQLAGVLPKETQLSGELNGQVWAKWAPKAAPQLQANFELTQGQVTQKLNKSVTFGWDKAQFSAQLEKNQLQASWLLDATDNGDLTGNIKIADVRAEQKTMLGSLNLTTFNLDFLQPLIGELSEAKSNINADIQFHGPMLHPQLDGEIAINDIRVKGEISPVDVQSGQVSLKFNGYQAVLNADIQTTDGLLEVDGDADWQQIEDWRLKARVHAPSMMVELPPMVRVKVIPDLTLTMQPQLARVTGNVALPWGRIVVEELPPSAIGISKDQILLNADLEPLTSKERIPFSVESDVNVQIGDDFQLSAFGLQGNLVGRLNVAQKDKGPFILGEVNIRNGQYRSFGQDLQIKEGKILMNGPVDQPYLAITAIRNPNNTQDGVVAGVRVSGPSDEPSLTIFSEPAMPQANALSYLLRGQNIDGEAGGNAMTTTLIGLSLAQSGKLVGEIGQAFGVQDLQLDTAGSGDDSQVTVSGYILPGLQVKYGVGIFNSVGEFTVRYRLMQDLYLEAVSGVDSAVDLLYQFEFN</sequence>
<dbReference type="InterPro" id="IPR007452">
    <property type="entry name" value="TamB_C"/>
</dbReference>
<dbReference type="GO" id="GO:0005886">
    <property type="term" value="C:plasma membrane"/>
    <property type="evidence" value="ECO:0007669"/>
    <property type="project" value="InterPro"/>
</dbReference>
<dbReference type="GO" id="GO:0009306">
    <property type="term" value="P:protein secretion"/>
    <property type="evidence" value="ECO:0007669"/>
    <property type="project" value="InterPro"/>
</dbReference>